<evidence type="ECO:0000259" key="5">
    <source>
        <dbReference type="PROSITE" id="PS51194"/>
    </source>
</evidence>
<dbReference type="Pfam" id="PF00271">
    <property type="entry name" value="Helicase_C"/>
    <property type="match status" value="1"/>
</dbReference>
<dbReference type="PROSITE" id="PS51192">
    <property type="entry name" value="HELICASE_ATP_BIND_1"/>
    <property type="match status" value="1"/>
</dbReference>
<dbReference type="CDD" id="cd17922">
    <property type="entry name" value="DEXHc_LHR-like"/>
    <property type="match status" value="1"/>
</dbReference>
<dbReference type="PROSITE" id="PS51194">
    <property type="entry name" value="HELICASE_CTER"/>
    <property type="match status" value="1"/>
</dbReference>
<organism evidence="6 7">
    <name type="scientific">Pseudomonas turukhanskensis</name>
    <dbReference type="NCBI Taxonomy" id="1806536"/>
    <lineage>
        <taxon>Bacteria</taxon>
        <taxon>Pseudomonadati</taxon>
        <taxon>Pseudomonadota</taxon>
        <taxon>Gammaproteobacteria</taxon>
        <taxon>Pseudomonadales</taxon>
        <taxon>Pseudomonadaceae</taxon>
        <taxon>Pseudomonas</taxon>
    </lineage>
</organism>
<evidence type="ECO:0000259" key="4">
    <source>
        <dbReference type="PROSITE" id="PS51192"/>
    </source>
</evidence>
<feature type="domain" description="Helicase C-terminal" evidence="5">
    <location>
        <begin position="265"/>
        <end position="422"/>
    </location>
</feature>
<dbReference type="SUPFAM" id="SSF52540">
    <property type="entry name" value="P-loop containing nucleoside triphosphate hydrolases"/>
    <property type="match status" value="1"/>
</dbReference>
<dbReference type="InterPro" id="IPR011545">
    <property type="entry name" value="DEAD/DEAH_box_helicase_dom"/>
</dbReference>
<dbReference type="GO" id="GO:0003677">
    <property type="term" value="F:DNA binding"/>
    <property type="evidence" value="ECO:0007669"/>
    <property type="project" value="TreeGrafter"/>
</dbReference>
<dbReference type="CDD" id="cd18796">
    <property type="entry name" value="SF2_C_LHR"/>
    <property type="match status" value="1"/>
</dbReference>
<evidence type="ECO:0000313" key="7">
    <source>
        <dbReference type="Proteomes" id="UP001143328"/>
    </source>
</evidence>
<dbReference type="SMART" id="SM00490">
    <property type="entry name" value="HELICc"/>
    <property type="match status" value="1"/>
</dbReference>
<gene>
    <name evidence="6" type="ORF">GCM10017655_42390</name>
</gene>
<dbReference type="SMART" id="SM00487">
    <property type="entry name" value="DEXDc"/>
    <property type="match status" value="1"/>
</dbReference>
<proteinExistence type="predicted"/>
<evidence type="ECO:0000313" key="6">
    <source>
        <dbReference type="EMBL" id="GLK91175.1"/>
    </source>
</evidence>
<keyword evidence="6" id="KW-0347">Helicase</keyword>
<sequence>MNLQPSSSESEGFSLLDSRIQRWIWMEGWTSLRDAQERAIPALLGADQDVIIAAATAAGKTEAAFLPILTNLLKQQEPPGSVLYISPLKALINDQWERLSTLCDELEIPVIAWHGDISSSRKHRFLKSPEGVLLITPESLEALFVNRGTSLPGIFANLRYLVIDELHAFIGSERGKQLQSLMHRVEQVIGRPLPRIGLSATLGDMMLAATFLRPASPSKVTVIESKGSGQILKVQIRGFQEPEKGTPQQPEKEESPEDESDSDHTIAEHLFQVLRGSNNLVFPNSRTQVEWFADQLRRRCEQDGVPNEFWPHHGSLSKDIREDTERALKAGDRPATAICTTTLELGIDIGSIRTVVQIGPPPSVASLRQRLGRSGRRPGEAAILRGYCKERRLTDDSPISDRLRQGLVQSIAMIRLLMRGWFEPPRAQGLHLSTLVQQCLSVIAQRGGATAAELWGTLVRNGPFLAVEQDSFLNLLRALGERDLIVQEPAGLLLPGELGERLVNHYDFYSAFTSNEEFRVICDGRPLGALPVSRPLSAEQRIIFAGRRWQVINVDTEGKVIVVKPSPGGAPPAFDGLAARVHDNVRQEMKNVLQEEEPYPYLDPVAQRLLMEARQSFADLELGHQSFIESGGRTCLFIWQGDWTNDALAVLLEYVGLPTENSGLVIEVQGGVALLESKLREVAALKELKASTVLQNVQNMIREKWDWALPPELLMQSFATMYLDLEKAQQTAAHLSGLEDTASLS</sequence>
<accession>A0A9W6KBI1</accession>
<dbReference type="InterPro" id="IPR001650">
    <property type="entry name" value="Helicase_C-like"/>
</dbReference>
<protein>
    <submittedName>
        <fullName evidence="6">ATP-dependent helicase</fullName>
    </submittedName>
</protein>
<evidence type="ECO:0000256" key="1">
    <source>
        <dbReference type="ARBA" id="ARBA00022741"/>
    </source>
</evidence>
<dbReference type="InterPro" id="IPR014001">
    <property type="entry name" value="Helicase_ATP-bd"/>
</dbReference>
<dbReference type="RefSeq" id="WP_271197425.1">
    <property type="nucleotide sequence ID" value="NZ_BSFN01000017.1"/>
</dbReference>
<feature type="domain" description="Helicase ATP-binding" evidence="4">
    <location>
        <begin position="41"/>
        <end position="220"/>
    </location>
</feature>
<dbReference type="Proteomes" id="UP001143328">
    <property type="component" value="Unassembled WGS sequence"/>
</dbReference>
<keyword evidence="6" id="KW-0378">Hydrolase</keyword>
<keyword evidence="2" id="KW-0067">ATP-binding</keyword>
<dbReference type="EMBL" id="BSFN01000017">
    <property type="protein sequence ID" value="GLK91175.1"/>
    <property type="molecule type" value="Genomic_DNA"/>
</dbReference>
<dbReference type="PANTHER" id="PTHR47962:SF5">
    <property type="entry name" value="ATP-DEPENDENT HELICASE LHR-RELATED"/>
    <property type="match status" value="1"/>
</dbReference>
<keyword evidence="7" id="KW-1185">Reference proteome</keyword>
<dbReference type="GO" id="GO:0005524">
    <property type="term" value="F:ATP binding"/>
    <property type="evidence" value="ECO:0007669"/>
    <property type="project" value="UniProtKB-KW"/>
</dbReference>
<reference evidence="6" key="2">
    <citation type="submission" date="2023-01" db="EMBL/GenBank/DDBJ databases">
        <authorList>
            <person name="Sun Q."/>
            <person name="Evtushenko L."/>
        </authorList>
    </citation>
    <scope>NUCLEOTIDE SEQUENCE</scope>
    <source>
        <strain evidence="6">VKM B-2935</strain>
    </source>
</reference>
<dbReference type="PANTHER" id="PTHR47962">
    <property type="entry name" value="ATP-DEPENDENT HELICASE LHR-RELATED-RELATED"/>
    <property type="match status" value="1"/>
</dbReference>
<evidence type="ECO:0000256" key="3">
    <source>
        <dbReference type="SAM" id="MobiDB-lite"/>
    </source>
</evidence>
<reference evidence="6" key="1">
    <citation type="journal article" date="2014" name="Int. J. Syst. Evol. Microbiol.">
        <title>Complete genome sequence of Corynebacterium casei LMG S-19264T (=DSM 44701T), isolated from a smear-ripened cheese.</title>
        <authorList>
            <consortium name="US DOE Joint Genome Institute (JGI-PGF)"/>
            <person name="Walter F."/>
            <person name="Albersmeier A."/>
            <person name="Kalinowski J."/>
            <person name="Ruckert C."/>
        </authorList>
    </citation>
    <scope>NUCLEOTIDE SEQUENCE</scope>
    <source>
        <strain evidence="6">VKM B-2935</strain>
    </source>
</reference>
<dbReference type="GO" id="GO:0004386">
    <property type="term" value="F:helicase activity"/>
    <property type="evidence" value="ECO:0007669"/>
    <property type="project" value="UniProtKB-KW"/>
</dbReference>
<evidence type="ECO:0000256" key="2">
    <source>
        <dbReference type="ARBA" id="ARBA00022840"/>
    </source>
</evidence>
<keyword evidence="1" id="KW-0547">Nucleotide-binding</keyword>
<dbReference type="InterPro" id="IPR027417">
    <property type="entry name" value="P-loop_NTPase"/>
</dbReference>
<dbReference type="Gene3D" id="3.40.50.300">
    <property type="entry name" value="P-loop containing nucleotide triphosphate hydrolases"/>
    <property type="match status" value="2"/>
</dbReference>
<dbReference type="AlphaFoldDB" id="A0A9W6KBI1"/>
<dbReference type="Pfam" id="PF00270">
    <property type="entry name" value="DEAD"/>
    <property type="match status" value="1"/>
</dbReference>
<feature type="region of interest" description="Disordered" evidence="3">
    <location>
        <begin position="237"/>
        <end position="263"/>
    </location>
</feature>
<comment type="caution">
    <text evidence="6">The sequence shown here is derived from an EMBL/GenBank/DDBJ whole genome shotgun (WGS) entry which is preliminary data.</text>
</comment>
<name>A0A9W6KBI1_9PSED</name>
<dbReference type="GO" id="GO:0016887">
    <property type="term" value="F:ATP hydrolysis activity"/>
    <property type="evidence" value="ECO:0007669"/>
    <property type="project" value="TreeGrafter"/>
</dbReference>
<dbReference type="InterPro" id="IPR052511">
    <property type="entry name" value="ATP-dep_Helicase"/>
</dbReference>